<reference evidence="8 9" key="1">
    <citation type="journal article" date="2015" name="Int. J. Syst. Evol. Microbiol.">
        <title>Erwinia iniecta sp. nov., isolated from Russian wheat aphids (Diuraphis noxia).</title>
        <authorList>
            <person name="Campillo T."/>
            <person name="Luna E."/>
            <person name="Portier P."/>
            <person name="Fischer-Le Saux M."/>
            <person name="Lapitan N."/>
            <person name="Tisserat N.A."/>
            <person name="Leach J.E."/>
        </authorList>
    </citation>
    <scope>NUCLEOTIDE SEQUENCE [LARGE SCALE GENOMIC DNA]</scope>
    <source>
        <strain evidence="6 9">B120</strain>
        <strain evidence="7 8">B149</strain>
    </source>
</reference>
<comment type="similarity">
    <text evidence="1">Belongs to the LysR transcriptional regulatory family.</text>
</comment>
<evidence type="ECO:0000313" key="6">
    <source>
        <dbReference type="EMBL" id="KOC90457.1"/>
    </source>
</evidence>
<dbReference type="GO" id="GO:0043565">
    <property type="term" value="F:sequence-specific DNA binding"/>
    <property type="evidence" value="ECO:0007669"/>
    <property type="project" value="TreeGrafter"/>
</dbReference>
<keyword evidence="2" id="KW-0805">Transcription regulation</keyword>
<dbReference type="EMBL" id="JRXE01000010">
    <property type="protein sequence ID" value="KOC90457.1"/>
    <property type="molecule type" value="Genomic_DNA"/>
</dbReference>
<dbReference type="PATRIC" id="fig|1560201.3.peg.1847"/>
<dbReference type="InterPro" id="IPR005119">
    <property type="entry name" value="LysR_subst-bd"/>
</dbReference>
<dbReference type="SUPFAM" id="SSF46785">
    <property type="entry name" value="Winged helix' DNA-binding domain"/>
    <property type="match status" value="1"/>
</dbReference>
<keyword evidence="4" id="KW-0804">Transcription</keyword>
<evidence type="ECO:0000256" key="1">
    <source>
        <dbReference type="ARBA" id="ARBA00009437"/>
    </source>
</evidence>
<dbReference type="InterPro" id="IPR036388">
    <property type="entry name" value="WH-like_DNA-bd_sf"/>
</dbReference>
<dbReference type="Gene3D" id="1.10.10.10">
    <property type="entry name" value="Winged helix-like DNA-binding domain superfamily/Winged helix DNA-binding domain"/>
    <property type="match status" value="1"/>
</dbReference>
<evidence type="ECO:0000256" key="2">
    <source>
        <dbReference type="ARBA" id="ARBA00023015"/>
    </source>
</evidence>
<proteinExistence type="inferred from homology"/>
<comment type="caution">
    <text evidence="7">The sequence shown here is derived from an EMBL/GenBank/DDBJ whole genome shotgun (WGS) entry which is preliminary data.</text>
</comment>
<dbReference type="OrthoDB" id="9815676at2"/>
<evidence type="ECO:0000313" key="7">
    <source>
        <dbReference type="EMBL" id="KOC93663.1"/>
    </source>
</evidence>
<accession>A0A0L7TE75</accession>
<dbReference type="Pfam" id="PF03466">
    <property type="entry name" value="LysR_substrate"/>
    <property type="match status" value="1"/>
</dbReference>
<dbReference type="InterPro" id="IPR036390">
    <property type="entry name" value="WH_DNA-bd_sf"/>
</dbReference>
<dbReference type="InterPro" id="IPR058163">
    <property type="entry name" value="LysR-type_TF_proteobact-type"/>
</dbReference>
<evidence type="ECO:0000256" key="4">
    <source>
        <dbReference type="ARBA" id="ARBA00023163"/>
    </source>
</evidence>
<dbReference type="Gene3D" id="3.40.190.290">
    <property type="match status" value="1"/>
</dbReference>
<dbReference type="STRING" id="1560201.NG42_08700"/>
<dbReference type="Proteomes" id="UP000037088">
    <property type="component" value="Unassembled WGS sequence"/>
</dbReference>
<protein>
    <submittedName>
        <fullName evidence="7">LysR family transcriptional regulator</fullName>
    </submittedName>
</protein>
<dbReference type="SUPFAM" id="SSF53850">
    <property type="entry name" value="Periplasmic binding protein-like II"/>
    <property type="match status" value="1"/>
</dbReference>
<dbReference type="AlphaFoldDB" id="A0A0L7TE75"/>
<dbReference type="EMBL" id="JRXF01000012">
    <property type="protein sequence ID" value="KOC93663.1"/>
    <property type="molecule type" value="Genomic_DNA"/>
</dbReference>
<dbReference type="PANTHER" id="PTHR30537:SF5">
    <property type="entry name" value="HTH-TYPE TRANSCRIPTIONAL ACTIVATOR TTDR-RELATED"/>
    <property type="match status" value="1"/>
</dbReference>
<evidence type="ECO:0000256" key="3">
    <source>
        <dbReference type="ARBA" id="ARBA00023125"/>
    </source>
</evidence>
<dbReference type="FunFam" id="1.10.10.10:FF:000001">
    <property type="entry name" value="LysR family transcriptional regulator"/>
    <property type="match status" value="1"/>
</dbReference>
<dbReference type="Proteomes" id="UP000036851">
    <property type="component" value="Unassembled WGS sequence"/>
</dbReference>
<evidence type="ECO:0000259" key="5">
    <source>
        <dbReference type="PROSITE" id="PS50931"/>
    </source>
</evidence>
<dbReference type="PANTHER" id="PTHR30537">
    <property type="entry name" value="HTH-TYPE TRANSCRIPTIONAL REGULATOR"/>
    <property type="match status" value="1"/>
</dbReference>
<dbReference type="Pfam" id="PF00126">
    <property type="entry name" value="HTH_1"/>
    <property type="match status" value="1"/>
</dbReference>
<gene>
    <name evidence="6" type="ORF">NG42_08700</name>
    <name evidence="7" type="ORF">NG43_09360</name>
</gene>
<name>A0A0L7TE75_9GAMM</name>
<keyword evidence="3" id="KW-0238">DNA-binding</keyword>
<feature type="domain" description="HTH lysR-type" evidence="5">
    <location>
        <begin position="1"/>
        <end position="59"/>
    </location>
</feature>
<keyword evidence="9" id="KW-1185">Reference proteome</keyword>
<organism evidence="7 8">
    <name type="scientific">Winslowiella iniecta</name>
    <dbReference type="NCBI Taxonomy" id="1560201"/>
    <lineage>
        <taxon>Bacteria</taxon>
        <taxon>Pseudomonadati</taxon>
        <taxon>Pseudomonadota</taxon>
        <taxon>Gammaproteobacteria</taxon>
        <taxon>Enterobacterales</taxon>
        <taxon>Erwiniaceae</taxon>
        <taxon>Winslowiella</taxon>
    </lineage>
</organism>
<dbReference type="GO" id="GO:0003700">
    <property type="term" value="F:DNA-binding transcription factor activity"/>
    <property type="evidence" value="ECO:0007669"/>
    <property type="project" value="InterPro"/>
</dbReference>
<sequence length="297" mass="32783">MDRLTSMTVFTRSVELGSFTAAAEALDMSPQLVGKNVSFLEQHLGVRLINRTTRQHSVTEAGRDFYERAKIILAELEAAESFAAETRATPRGRIRINAPVTFGVHALAPLLPVYLKQNPDVTVELMLANRMVDLIDEGFDIVFRVGHLPDSGLVARALHPYQLVACASQAYLNEAPPLVHPSNLSQHECLIFSHTSLRTHWEFESTEGRLRVAVEGRLMLDSGEALINAARAGQGVALQPAELVMPLIEEGSLVQVLGDFKIPTRPLHILHAPDRRLTPKVRSFLDFASDHFGSGRL</sequence>
<evidence type="ECO:0000313" key="8">
    <source>
        <dbReference type="Proteomes" id="UP000036851"/>
    </source>
</evidence>
<dbReference type="InterPro" id="IPR000847">
    <property type="entry name" value="LysR_HTH_N"/>
</dbReference>
<dbReference type="GO" id="GO:0006351">
    <property type="term" value="P:DNA-templated transcription"/>
    <property type="evidence" value="ECO:0007669"/>
    <property type="project" value="TreeGrafter"/>
</dbReference>
<dbReference type="PROSITE" id="PS50931">
    <property type="entry name" value="HTH_LYSR"/>
    <property type="match status" value="1"/>
</dbReference>
<evidence type="ECO:0000313" key="9">
    <source>
        <dbReference type="Proteomes" id="UP000037088"/>
    </source>
</evidence>